<protein>
    <submittedName>
        <fullName evidence="1">Uncharacterized protein</fullName>
    </submittedName>
</protein>
<dbReference type="Proteomes" id="UP000276215">
    <property type="component" value="Unassembled WGS sequence"/>
</dbReference>
<name>A0A3N4JRV5_9PEZI</name>
<keyword evidence="2" id="KW-1185">Reference proteome</keyword>
<proteinExistence type="predicted"/>
<dbReference type="AlphaFoldDB" id="A0A3N4JRV5"/>
<accession>A0A3N4JRV5</accession>
<gene>
    <name evidence="1" type="ORF">L873DRAFT_1788666</name>
</gene>
<evidence type="ECO:0000313" key="1">
    <source>
        <dbReference type="EMBL" id="RPB01064.1"/>
    </source>
</evidence>
<reference evidence="1 2" key="1">
    <citation type="journal article" date="2018" name="Nat. Ecol. Evol.">
        <title>Pezizomycetes genomes reveal the molecular basis of ectomycorrhizal truffle lifestyle.</title>
        <authorList>
            <person name="Murat C."/>
            <person name="Payen T."/>
            <person name="Noel B."/>
            <person name="Kuo A."/>
            <person name="Morin E."/>
            <person name="Chen J."/>
            <person name="Kohler A."/>
            <person name="Krizsan K."/>
            <person name="Balestrini R."/>
            <person name="Da Silva C."/>
            <person name="Montanini B."/>
            <person name="Hainaut M."/>
            <person name="Levati E."/>
            <person name="Barry K.W."/>
            <person name="Belfiori B."/>
            <person name="Cichocki N."/>
            <person name="Clum A."/>
            <person name="Dockter R.B."/>
            <person name="Fauchery L."/>
            <person name="Guy J."/>
            <person name="Iotti M."/>
            <person name="Le Tacon F."/>
            <person name="Lindquist E.A."/>
            <person name="Lipzen A."/>
            <person name="Malagnac F."/>
            <person name="Mello A."/>
            <person name="Molinier V."/>
            <person name="Miyauchi S."/>
            <person name="Poulain J."/>
            <person name="Riccioni C."/>
            <person name="Rubini A."/>
            <person name="Sitrit Y."/>
            <person name="Splivallo R."/>
            <person name="Traeger S."/>
            <person name="Wang M."/>
            <person name="Zifcakova L."/>
            <person name="Wipf D."/>
            <person name="Zambonelli A."/>
            <person name="Paolocci F."/>
            <person name="Nowrousian M."/>
            <person name="Ottonello S."/>
            <person name="Baldrian P."/>
            <person name="Spatafora J.W."/>
            <person name="Henrissat B."/>
            <person name="Nagy L.G."/>
            <person name="Aury J.M."/>
            <person name="Wincker P."/>
            <person name="Grigoriev I.V."/>
            <person name="Bonfante P."/>
            <person name="Martin F.M."/>
        </authorList>
    </citation>
    <scope>NUCLEOTIDE SEQUENCE [LARGE SCALE GENOMIC DNA]</scope>
    <source>
        <strain evidence="1 2">120613-1</strain>
    </source>
</reference>
<dbReference type="EMBL" id="ML120376">
    <property type="protein sequence ID" value="RPB01064.1"/>
    <property type="molecule type" value="Genomic_DNA"/>
</dbReference>
<organism evidence="1 2">
    <name type="scientific">Choiromyces venosus 120613-1</name>
    <dbReference type="NCBI Taxonomy" id="1336337"/>
    <lineage>
        <taxon>Eukaryota</taxon>
        <taxon>Fungi</taxon>
        <taxon>Dikarya</taxon>
        <taxon>Ascomycota</taxon>
        <taxon>Pezizomycotina</taxon>
        <taxon>Pezizomycetes</taxon>
        <taxon>Pezizales</taxon>
        <taxon>Tuberaceae</taxon>
        <taxon>Choiromyces</taxon>
    </lineage>
</organism>
<sequence>MNGLSFTLLAYMHDHLLPVSQLISSSEILFDEIHEMRCGSAAEIMTATNNRSEVYVKDIENCAYWVKEVMEGVLTGKLSRLCGQHLLIFLDLKLKKFKESIDKTPDSPVVVPKDTVLFKELDSPSLNLFAGVTESTGTRIMRASNTNIEAGACRGLSLSPPPCSKRVRIQMVFRGDACETSIPVFLPPEDEILPREDPQEFGEVFGLALHYQAMRSDLSFNIPVRI</sequence>
<evidence type="ECO:0000313" key="2">
    <source>
        <dbReference type="Proteomes" id="UP000276215"/>
    </source>
</evidence>